<reference evidence="1 3" key="1">
    <citation type="submission" date="2024-01" db="EMBL/GenBank/DDBJ databases">
        <title>The genomes of 5 underutilized Papilionoideae crops provide insights into root nodulation and disease resistanc.</title>
        <authorList>
            <person name="Jiang F."/>
        </authorList>
    </citation>
    <scope>NUCLEOTIDE SEQUENCE [LARGE SCALE GENOMIC DNA]</scope>
    <source>
        <strain evidence="1">LVBAO_FW01</strain>
        <tissue evidence="1">Leaves</tissue>
    </source>
</reference>
<dbReference type="Proteomes" id="UP001367508">
    <property type="component" value="Unassembled WGS sequence"/>
</dbReference>
<accession>A0AAN9Q3Y1</accession>
<organism evidence="1 3">
    <name type="scientific">Canavalia gladiata</name>
    <name type="common">Sword bean</name>
    <name type="synonym">Dolichos gladiatus</name>
    <dbReference type="NCBI Taxonomy" id="3824"/>
    <lineage>
        <taxon>Eukaryota</taxon>
        <taxon>Viridiplantae</taxon>
        <taxon>Streptophyta</taxon>
        <taxon>Embryophyta</taxon>
        <taxon>Tracheophyta</taxon>
        <taxon>Spermatophyta</taxon>
        <taxon>Magnoliopsida</taxon>
        <taxon>eudicotyledons</taxon>
        <taxon>Gunneridae</taxon>
        <taxon>Pentapetalae</taxon>
        <taxon>rosids</taxon>
        <taxon>fabids</taxon>
        <taxon>Fabales</taxon>
        <taxon>Fabaceae</taxon>
        <taxon>Papilionoideae</taxon>
        <taxon>50 kb inversion clade</taxon>
        <taxon>NPAAA clade</taxon>
        <taxon>indigoferoid/millettioid clade</taxon>
        <taxon>Phaseoleae</taxon>
        <taxon>Canavalia</taxon>
    </lineage>
</organism>
<evidence type="ECO:0000313" key="1">
    <source>
        <dbReference type="EMBL" id="KAK7323660.1"/>
    </source>
</evidence>
<dbReference type="EMBL" id="JAYMYQ010000006">
    <property type="protein sequence ID" value="KAK7323662.1"/>
    <property type="molecule type" value="Genomic_DNA"/>
</dbReference>
<comment type="caution">
    <text evidence="1">The sequence shown here is derived from an EMBL/GenBank/DDBJ whole genome shotgun (WGS) entry which is preliminary data.</text>
</comment>
<gene>
    <name evidence="1" type="ORF">VNO77_27144</name>
    <name evidence="2" type="ORF">VNO77_27146</name>
</gene>
<protein>
    <submittedName>
        <fullName evidence="1">Uncharacterized protein</fullName>
    </submittedName>
</protein>
<sequence length="94" mass="10268">MYVSMTMHYSERIQCVDAFVNYTNPANGERYPCDESCTPGTPNYGDSIGHDGASTSRFTIGSALAKGTAVPRNRPGWPVSDSNTMHGFEVYKVP</sequence>
<dbReference type="EMBL" id="JAYMYQ010000006">
    <property type="protein sequence ID" value="KAK7323660.1"/>
    <property type="molecule type" value="Genomic_DNA"/>
</dbReference>
<evidence type="ECO:0000313" key="2">
    <source>
        <dbReference type="EMBL" id="KAK7323662.1"/>
    </source>
</evidence>
<proteinExistence type="predicted"/>
<dbReference type="AlphaFoldDB" id="A0AAN9Q3Y1"/>
<evidence type="ECO:0000313" key="3">
    <source>
        <dbReference type="Proteomes" id="UP001367508"/>
    </source>
</evidence>
<name>A0AAN9Q3Y1_CANGL</name>
<keyword evidence="3" id="KW-1185">Reference proteome</keyword>